<name>A0A8T2NUJ7_9TELE</name>
<evidence type="ECO:0000259" key="1">
    <source>
        <dbReference type="PROSITE" id="PS50020"/>
    </source>
</evidence>
<proteinExistence type="predicted"/>
<dbReference type="PROSITE" id="PS01159">
    <property type="entry name" value="WW_DOMAIN_1"/>
    <property type="match status" value="1"/>
</dbReference>
<dbReference type="EMBL" id="JAFBMS010000022">
    <property type="protein sequence ID" value="KAG9343824.1"/>
    <property type="molecule type" value="Genomic_DNA"/>
</dbReference>
<dbReference type="InterPro" id="IPR001202">
    <property type="entry name" value="WW_dom"/>
</dbReference>
<protein>
    <recommendedName>
        <fullName evidence="1">WW domain-containing protein</fullName>
    </recommendedName>
</protein>
<accession>A0A8T2NUJ7</accession>
<reference evidence="2" key="1">
    <citation type="thesis" date="2021" institute="BYU ScholarsArchive" country="Provo, UT, USA">
        <title>Applications of and Algorithms for Genome Assembly and Genomic Analyses with an Emphasis on Marine Teleosts.</title>
        <authorList>
            <person name="Pickett B.D."/>
        </authorList>
    </citation>
    <scope>NUCLEOTIDE SEQUENCE</scope>
    <source>
        <strain evidence="2">HI-2016</strain>
    </source>
</reference>
<feature type="non-terminal residue" evidence="2">
    <location>
        <position position="68"/>
    </location>
</feature>
<evidence type="ECO:0000313" key="2">
    <source>
        <dbReference type="EMBL" id="KAG9343824.1"/>
    </source>
</evidence>
<dbReference type="InterPro" id="IPR036020">
    <property type="entry name" value="WW_dom_sf"/>
</dbReference>
<evidence type="ECO:0000313" key="3">
    <source>
        <dbReference type="Proteomes" id="UP000824540"/>
    </source>
</evidence>
<keyword evidence="3" id="KW-1185">Reference proteome</keyword>
<dbReference type="Proteomes" id="UP000824540">
    <property type="component" value="Unassembled WGS sequence"/>
</dbReference>
<dbReference type="PROSITE" id="PS50020">
    <property type="entry name" value="WW_DOMAIN_2"/>
    <property type="match status" value="1"/>
</dbReference>
<sequence length="68" mass="7652">WIKSVDDKGQTYYYLRDGSKSQWNLPELPVTSGQPKVGNGVDPEGVSVVKNWRHTMSPILFSPSKEDT</sequence>
<organism evidence="2 3">
    <name type="scientific">Albula glossodonta</name>
    <name type="common">roundjaw bonefish</name>
    <dbReference type="NCBI Taxonomy" id="121402"/>
    <lineage>
        <taxon>Eukaryota</taxon>
        <taxon>Metazoa</taxon>
        <taxon>Chordata</taxon>
        <taxon>Craniata</taxon>
        <taxon>Vertebrata</taxon>
        <taxon>Euteleostomi</taxon>
        <taxon>Actinopterygii</taxon>
        <taxon>Neopterygii</taxon>
        <taxon>Teleostei</taxon>
        <taxon>Albuliformes</taxon>
        <taxon>Albulidae</taxon>
        <taxon>Albula</taxon>
    </lineage>
</organism>
<dbReference type="SUPFAM" id="SSF51045">
    <property type="entry name" value="WW domain"/>
    <property type="match status" value="1"/>
</dbReference>
<feature type="domain" description="WW" evidence="1">
    <location>
        <begin position="1"/>
        <end position="28"/>
    </location>
</feature>
<gene>
    <name evidence="2" type="ORF">JZ751_013205</name>
</gene>
<comment type="caution">
    <text evidence="2">The sequence shown here is derived from an EMBL/GenBank/DDBJ whole genome shotgun (WGS) entry which is preliminary data.</text>
</comment>
<dbReference type="AlphaFoldDB" id="A0A8T2NUJ7"/>
<dbReference type="OrthoDB" id="79452at2759"/>
<feature type="non-terminal residue" evidence="2">
    <location>
        <position position="1"/>
    </location>
</feature>